<name>A0A9D1S367_9FIRM</name>
<dbReference type="EMBL" id="DVMV01000014">
    <property type="protein sequence ID" value="HIU45082.1"/>
    <property type="molecule type" value="Genomic_DNA"/>
</dbReference>
<dbReference type="PROSITE" id="PS51257">
    <property type="entry name" value="PROKAR_LIPOPROTEIN"/>
    <property type="match status" value="1"/>
</dbReference>
<evidence type="ECO:0000313" key="2">
    <source>
        <dbReference type="Proteomes" id="UP000824070"/>
    </source>
</evidence>
<organism evidence="1 2">
    <name type="scientific">Candidatus Alloenteromonas pullicola</name>
    <dbReference type="NCBI Taxonomy" id="2840784"/>
    <lineage>
        <taxon>Bacteria</taxon>
        <taxon>Bacillati</taxon>
        <taxon>Bacillota</taxon>
        <taxon>Bacillota incertae sedis</taxon>
        <taxon>Candidatus Alloenteromonas</taxon>
    </lineage>
</organism>
<dbReference type="PANTHER" id="PTHR41775">
    <property type="entry name" value="SECRETED PROTEIN-RELATED"/>
    <property type="match status" value="1"/>
</dbReference>
<reference evidence="1" key="2">
    <citation type="journal article" date="2021" name="PeerJ">
        <title>Extensive microbial diversity within the chicken gut microbiome revealed by metagenomics and culture.</title>
        <authorList>
            <person name="Gilroy R."/>
            <person name="Ravi A."/>
            <person name="Getino M."/>
            <person name="Pursley I."/>
            <person name="Horton D.L."/>
            <person name="Alikhan N.F."/>
            <person name="Baker D."/>
            <person name="Gharbi K."/>
            <person name="Hall N."/>
            <person name="Watson M."/>
            <person name="Adriaenssens E.M."/>
            <person name="Foster-Nyarko E."/>
            <person name="Jarju S."/>
            <person name="Secka A."/>
            <person name="Antonio M."/>
            <person name="Oren A."/>
            <person name="Chaudhuri R.R."/>
            <person name="La Ragione R."/>
            <person name="Hildebrand F."/>
            <person name="Pallen M.J."/>
        </authorList>
    </citation>
    <scope>NUCLEOTIDE SEQUENCE</scope>
    <source>
        <strain evidence="1">ChiGjej1B1-22543</strain>
    </source>
</reference>
<dbReference type="AlphaFoldDB" id="A0A9D1S367"/>
<sequence>MKRRSLLIPLCLLLCGCKEPVFSQSPIDPSFEPVQGEGYYRPSSFLSIDTASGEIDVSSRQKAVELSSTSADKKYAIPSTGKVPLLVIPVGFSGSGEVDVGAIEDAFFGGEGSTSYYSVAEYYYLSSGKRLSLYGYVCDRFYPCRYDLEHLSGLNGGTACKNALSAIYVDAMSWVEENYPDYYQAMGEFYGEDPIPAYFLYDAPYSGMDGGMADRSSMLWAFSINSPAPVSWSSLYMMGDSIDPHTYIHETGHLLGLSDYYDTVDSSFLHSPLGRMDMMDCSLGDHNAFSKMLLGWGMPFVATSSCEITIHQSELNNEMILLSPDWNGTPYDEYVLLELYTPSLLNADDAYSGRSDGARLFGRPGIKAYRVDARLGAYENNKLLGEVGPNMVTDGKSIDYLNDNSLSSPYLIQLLDKESGSATLPSYYVAGDSPKDFDEGGRAMHQSESLFYEGDGIGGSAFSDLSFSYGEFPISFEVASLTSTTATIQIEFK</sequence>
<protein>
    <recommendedName>
        <fullName evidence="3">Peptidase M6-like domain-containing protein</fullName>
    </recommendedName>
</protein>
<reference evidence="1" key="1">
    <citation type="submission" date="2020-10" db="EMBL/GenBank/DDBJ databases">
        <authorList>
            <person name="Gilroy R."/>
        </authorList>
    </citation>
    <scope>NUCLEOTIDE SEQUENCE</scope>
    <source>
        <strain evidence="1">ChiGjej1B1-22543</strain>
    </source>
</reference>
<evidence type="ECO:0008006" key="3">
    <source>
        <dbReference type="Google" id="ProtNLM"/>
    </source>
</evidence>
<dbReference type="PANTHER" id="PTHR41775:SF1">
    <property type="entry name" value="PEPTIDASE M6-LIKE DOMAIN-CONTAINING PROTEIN"/>
    <property type="match status" value="1"/>
</dbReference>
<gene>
    <name evidence="1" type="ORF">IAC52_02155</name>
</gene>
<accession>A0A9D1S367</accession>
<evidence type="ECO:0000313" key="1">
    <source>
        <dbReference type="EMBL" id="HIU45082.1"/>
    </source>
</evidence>
<dbReference type="SUPFAM" id="SSF55486">
    <property type="entry name" value="Metalloproteases ('zincins'), catalytic domain"/>
    <property type="match status" value="1"/>
</dbReference>
<comment type="caution">
    <text evidence="1">The sequence shown here is derived from an EMBL/GenBank/DDBJ whole genome shotgun (WGS) entry which is preliminary data.</text>
</comment>
<dbReference type="Proteomes" id="UP000824070">
    <property type="component" value="Unassembled WGS sequence"/>
</dbReference>
<proteinExistence type="predicted"/>